<evidence type="ECO:0000313" key="3">
    <source>
        <dbReference type="Proteomes" id="UP001472677"/>
    </source>
</evidence>
<dbReference type="InterPro" id="IPR053151">
    <property type="entry name" value="RNase_H-like"/>
</dbReference>
<protein>
    <recommendedName>
        <fullName evidence="1">RNase H type-1 domain-containing protein</fullName>
    </recommendedName>
</protein>
<dbReference type="CDD" id="cd06222">
    <property type="entry name" value="RNase_H_like"/>
    <property type="match status" value="1"/>
</dbReference>
<proteinExistence type="predicted"/>
<gene>
    <name evidence="2" type="ORF">V6N12_075042</name>
</gene>
<dbReference type="InterPro" id="IPR036397">
    <property type="entry name" value="RNaseH_sf"/>
</dbReference>
<dbReference type="Gene3D" id="3.30.420.10">
    <property type="entry name" value="Ribonuclease H-like superfamily/Ribonuclease H"/>
    <property type="match status" value="1"/>
</dbReference>
<comment type="caution">
    <text evidence="2">The sequence shown here is derived from an EMBL/GenBank/DDBJ whole genome shotgun (WGS) entry which is preliminary data.</text>
</comment>
<accession>A0ABR2BZB6</accession>
<evidence type="ECO:0000259" key="1">
    <source>
        <dbReference type="Pfam" id="PF13456"/>
    </source>
</evidence>
<dbReference type="Proteomes" id="UP001472677">
    <property type="component" value="Unassembled WGS sequence"/>
</dbReference>
<organism evidence="2 3">
    <name type="scientific">Hibiscus sabdariffa</name>
    <name type="common">roselle</name>
    <dbReference type="NCBI Taxonomy" id="183260"/>
    <lineage>
        <taxon>Eukaryota</taxon>
        <taxon>Viridiplantae</taxon>
        <taxon>Streptophyta</taxon>
        <taxon>Embryophyta</taxon>
        <taxon>Tracheophyta</taxon>
        <taxon>Spermatophyta</taxon>
        <taxon>Magnoliopsida</taxon>
        <taxon>eudicotyledons</taxon>
        <taxon>Gunneridae</taxon>
        <taxon>Pentapetalae</taxon>
        <taxon>rosids</taxon>
        <taxon>malvids</taxon>
        <taxon>Malvales</taxon>
        <taxon>Malvaceae</taxon>
        <taxon>Malvoideae</taxon>
        <taxon>Hibiscus</taxon>
    </lineage>
</organism>
<feature type="domain" description="RNase H type-1" evidence="1">
    <location>
        <begin position="38"/>
        <end position="157"/>
    </location>
</feature>
<dbReference type="PANTHER" id="PTHR47723:SF19">
    <property type="entry name" value="POLYNUCLEOTIDYL TRANSFERASE, RIBONUCLEASE H-LIKE SUPERFAMILY PROTEIN"/>
    <property type="match status" value="1"/>
</dbReference>
<dbReference type="PANTHER" id="PTHR47723">
    <property type="entry name" value="OS05G0353850 PROTEIN"/>
    <property type="match status" value="1"/>
</dbReference>
<dbReference type="InterPro" id="IPR002156">
    <property type="entry name" value="RNaseH_domain"/>
</dbReference>
<dbReference type="InterPro" id="IPR012337">
    <property type="entry name" value="RNaseH-like_sf"/>
</dbReference>
<dbReference type="InterPro" id="IPR044730">
    <property type="entry name" value="RNase_H-like_dom_plant"/>
</dbReference>
<dbReference type="Pfam" id="PF13456">
    <property type="entry name" value="RVT_3"/>
    <property type="match status" value="1"/>
</dbReference>
<sequence>MIWAQHYLTSFQTASISSSAANDLIQWRPGEARWVTLNIDGALNPSSSIGSAGGLLRDHEGSWLLGFNKHLGISSTLEAELWGILEGLRLAWLHGFERVQCQTDSSEAYDLITSRDASSSPISLVRAIADYTSKSWMLDYVLIKREANFVVDFLAKFHPVLDGSTSVYSVAPAPLMLILVRTYMAPFPRHCDPMI</sequence>
<reference evidence="2 3" key="1">
    <citation type="journal article" date="2024" name="G3 (Bethesda)">
        <title>Genome assembly of Hibiscus sabdariffa L. provides insights into metabolisms of medicinal natural products.</title>
        <authorList>
            <person name="Kim T."/>
        </authorList>
    </citation>
    <scope>NUCLEOTIDE SEQUENCE [LARGE SCALE GENOMIC DNA]</scope>
    <source>
        <strain evidence="2">TK-2024</strain>
        <tissue evidence="2">Old leaves</tissue>
    </source>
</reference>
<dbReference type="SUPFAM" id="SSF53098">
    <property type="entry name" value="Ribonuclease H-like"/>
    <property type="match status" value="1"/>
</dbReference>
<dbReference type="EMBL" id="JBBPBM010000072">
    <property type="protein sequence ID" value="KAK8512463.1"/>
    <property type="molecule type" value="Genomic_DNA"/>
</dbReference>
<name>A0ABR2BZB6_9ROSI</name>
<keyword evidence="3" id="KW-1185">Reference proteome</keyword>
<evidence type="ECO:0000313" key="2">
    <source>
        <dbReference type="EMBL" id="KAK8512463.1"/>
    </source>
</evidence>